<protein>
    <submittedName>
        <fullName evidence="2">Mpo1-like protein</fullName>
    </submittedName>
</protein>
<dbReference type="PANTHER" id="PTHR34205">
    <property type="entry name" value="TRANSMEMBRANE PROTEIN"/>
    <property type="match status" value="1"/>
</dbReference>
<comment type="caution">
    <text evidence="2">The sequence shown here is derived from an EMBL/GenBank/DDBJ whole genome shotgun (WGS) entry which is preliminary data.</text>
</comment>
<keyword evidence="1" id="KW-0472">Membrane</keyword>
<name>A0ABW4MG88_9SPHN</name>
<reference evidence="3" key="1">
    <citation type="journal article" date="2019" name="Int. J. Syst. Evol. Microbiol.">
        <title>The Global Catalogue of Microorganisms (GCM) 10K type strain sequencing project: providing services to taxonomists for standard genome sequencing and annotation.</title>
        <authorList>
            <consortium name="The Broad Institute Genomics Platform"/>
            <consortium name="The Broad Institute Genome Sequencing Center for Infectious Disease"/>
            <person name="Wu L."/>
            <person name="Ma J."/>
        </authorList>
    </citation>
    <scope>NUCLEOTIDE SEQUENCE [LARGE SCALE GENOMIC DNA]</scope>
    <source>
        <strain evidence="3">CGMCC 1.12449</strain>
    </source>
</reference>
<evidence type="ECO:0000256" key="1">
    <source>
        <dbReference type="SAM" id="Phobius"/>
    </source>
</evidence>
<keyword evidence="1" id="KW-1133">Transmembrane helix</keyword>
<dbReference type="EMBL" id="JBHUEL010000011">
    <property type="protein sequence ID" value="MFD1767676.1"/>
    <property type="molecule type" value="Genomic_DNA"/>
</dbReference>
<keyword evidence="1" id="KW-0812">Transmembrane</keyword>
<gene>
    <name evidence="2" type="ORF">ACFSAG_12585</name>
</gene>
<dbReference type="InterPro" id="IPR009305">
    <property type="entry name" value="Mpo1-like"/>
</dbReference>
<dbReference type="RefSeq" id="WP_374614660.1">
    <property type="nucleotide sequence ID" value="NZ_JBHUEL010000011.1"/>
</dbReference>
<evidence type="ECO:0000313" key="2">
    <source>
        <dbReference type="EMBL" id="MFD1767676.1"/>
    </source>
</evidence>
<organism evidence="2 3">
    <name type="scientific">Sphingorhabdus buctiana</name>
    <dbReference type="NCBI Taxonomy" id="1508805"/>
    <lineage>
        <taxon>Bacteria</taxon>
        <taxon>Pseudomonadati</taxon>
        <taxon>Pseudomonadota</taxon>
        <taxon>Alphaproteobacteria</taxon>
        <taxon>Sphingomonadales</taxon>
        <taxon>Sphingomonadaceae</taxon>
        <taxon>Sphingorhabdus</taxon>
    </lineage>
</organism>
<proteinExistence type="predicted"/>
<evidence type="ECO:0000313" key="3">
    <source>
        <dbReference type="Proteomes" id="UP001597215"/>
    </source>
</evidence>
<dbReference type="Proteomes" id="UP001597215">
    <property type="component" value="Unassembled WGS sequence"/>
</dbReference>
<dbReference type="PANTHER" id="PTHR34205:SF2">
    <property type="entry name" value="DUF962 DOMAIN-CONTAINING PROTEIN"/>
    <property type="match status" value="1"/>
</dbReference>
<sequence length="112" mass="12446">MSKMANSFSEFWPIYLRAHSVPLCRALHYCASICGLFAVAMVAFTGNLWWIAFGLVGSYAFAWAGHFKVENNVPLTFKHPLWSLIADYRMFFLWAGGRLGQHLAAAGVSAKG</sequence>
<accession>A0ABW4MG88</accession>
<feature type="transmembrane region" description="Helical" evidence="1">
    <location>
        <begin position="26"/>
        <end position="44"/>
    </location>
</feature>
<keyword evidence="3" id="KW-1185">Reference proteome</keyword>
<feature type="transmembrane region" description="Helical" evidence="1">
    <location>
        <begin position="50"/>
        <end position="69"/>
    </location>
</feature>
<dbReference type="Pfam" id="PF06127">
    <property type="entry name" value="Mpo1-like"/>
    <property type="match status" value="1"/>
</dbReference>